<evidence type="ECO:0000256" key="4">
    <source>
        <dbReference type="ARBA" id="ARBA00022801"/>
    </source>
</evidence>
<dbReference type="EMBL" id="CP001998">
    <property type="protein sequence ID" value="ADE53632.1"/>
    <property type="molecule type" value="Genomic_DNA"/>
</dbReference>
<dbReference type="GO" id="GO:0005975">
    <property type="term" value="P:carbohydrate metabolic process"/>
    <property type="evidence" value="ECO:0007669"/>
    <property type="project" value="InterPro"/>
</dbReference>
<comment type="catalytic activity">
    <reaction evidence="1">
        <text>Hydrolysis of terminal, non-reducing beta-D-mannose residues in beta-D-mannosides.</text>
        <dbReference type="EC" id="3.2.1.25"/>
    </reaction>
</comment>
<evidence type="ECO:0000256" key="6">
    <source>
        <dbReference type="ARBA" id="ARBA00038429"/>
    </source>
</evidence>
<dbReference type="Gene3D" id="3.20.20.80">
    <property type="entry name" value="Glycosidases"/>
    <property type="match status" value="1"/>
</dbReference>
<accession>D5ENX3</accession>
<feature type="domain" description="Glycoside hydrolase family 2 immunoglobulin-like beta-sandwich" evidence="10">
    <location>
        <begin position="217"/>
        <end position="329"/>
    </location>
</feature>
<evidence type="ECO:0000256" key="8">
    <source>
        <dbReference type="ARBA" id="ARBA00041614"/>
    </source>
</evidence>
<feature type="domain" description="Beta-mannosidase-like galactose-binding" evidence="12">
    <location>
        <begin position="63"/>
        <end position="192"/>
    </location>
</feature>
<comment type="similarity">
    <text evidence="6">Belongs to the glycosyl hydrolase 2 family. Beta-mannosidase B subfamily.</text>
</comment>
<proteinExistence type="inferred from homology"/>
<evidence type="ECO:0000313" key="14">
    <source>
        <dbReference type="Proteomes" id="UP000000925"/>
    </source>
</evidence>
<gene>
    <name evidence="13" type="ordered locus">Caka_0607</name>
</gene>
<dbReference type="eggNOG" id="COG3250">
    <property type="taxonomic scope" value="Bacteria"/>
</dbReference>
<dbReference type="GO" id="GO:0006516">
    <property type="term" value="P:glycoprotein catabolic process"/>
    <property type="evidence" value="ECO:0007669"/>
    <property type="project" value="TreeGrafter"/>
</dbReference>
<keyword evidence="4 13" id="KW-0378">Hydrolase</keyword>
<dbReference type="Gene3D" id="2.60.40.10">
    <property type="entry name" value="Immunoglobulins"/>
    <property type="match status" value="2"/>
</dbReference>
<evidence type="ECO:0000313" key="13">
    <source>
        <dbReference type="EMBL" id="ADE53632.1"/>
    </source>
</evidence>
<reference evidence="13 14" key="1">
    <citation type="journal article" date="2010" name="Stand. Genomic Sci.">
        <title>Complete genome sequence of Coraliomargarita akajimensis type strain (04OKA010-24).</title>
        <authorList>
            <person name="Mavromatis K."/>
            <person name="Abt B."/>
            <person name="Brambilla E."/>
            <person name="Lapidus A."/>
            <person name="Copeland A."/>
            <person name="Deshpande S."/>
            <person name="Nolan M."/>
            <person name="Lucas S."/>
            <person name="Tice H."/>
            <person name="Cheng J.F."/>
            <person name="Han C."/>
            <person name="Detter J.C."/>
            <person name="Woyke T."/>
            <person name="Goodwin L."/>
            <person name="Pitluck S."/>
            <person name="Held B."/>
            <person name="Brettin T."/>
            <person name="Tapia R."/>
            <person name="Ivanova N."/>
            <person name="Mikhailova N."/>
            <person name="Pati A."/>
            <person name="Liolios K."/>
            <person name="Chen A."/>
            <person name="Palaniappan K."/>
            <person name="Land M."/>
            <person name="Hauser L."/>
            <person name="Chang Y.J."/>
            <person name="Jeffries C.D."/>
            <person name="Rohde M."/>
            <person name="Goker M."/>
            <person name="Bristow J."/>
            <person name="Eisen J.A."/>
            <person name="Markowitz V."/>
            <person name="Hugenholtz P."/>
            <person name="Klenk H.P."/>
            <person name="Kyrpides N.C."/>
        </authorList>
    </citation>
    <scope>NUCLEOTIDE SEQUENCE [LARGE SCALE GENOMIC DNA]</scope>
    <source>
        <strain evidence="14">DSM 45221 / IAM 15411 / JCM 23193 / KCTC 12865</strain>
    </source>
</reference>
<dbReference type="Proteomes" id="UP000000925">
    <property type="component" value="Chromosome"/>
</dbReference>
<dbReference type="STRING" id="583355.Caka_0607"/>
<evidence type="ECO:0000256" key="2">
    <source>
        <dbReference type="ARBA" id="ARBA00004740"/>
    </source>
</evidence>
<dbReference type="HOGENOM" id="CLU_005015_2_3_0"/>
<evidence type="ECO:0000256" key="7">
    <source>
        <dbReference type="ARBA" id="ARBA00041069"/>
    </source>
</evidence>
<dbReference type="Gene3D" id="2.60.120.260">
    <property type="entry name" value="Galactose-binding domain-like"/>
    <property type="match status" value="1"/>
</dbReference>
<dbReference type="RefSeq" id="WP_013042356.1">
    <property type="nucleotide sequence ID" value="NC_014008.1"/>
</dbReference>
<dbReference type="InterPro" id="IPR036156">
    <property type="entry name" value="Beta-gal/glucu_dom_sf"/>
</dbReference>
<dbReference type="InterPro" id="IPR050887">
    <property type="entry name" value="Beta-mannosidase_GH2"/>
</dbReference>
<dbReference type="Pfam" id="PF17786">
    <property type="entry name" value="Mannosidase_ig"/>
    <property type="match status" value="1"/>
</dbReference>
<keyword evidence="5" id="KW-0326">Glycosidase</keyword>
<evidence type="ECO:0000256" key="9">
    <source>
        <dbReference type="SAM" id="MobiDB-lite"/>
    </source>
</evidence>
<sequence length="832" mass="95226">MKQVGYMADTGSSADNTTSANQRKRLVHDLSGFLWKLEGALPGRGIEQKFPEISHDHMGDTLNWSWAHVPGDVFTDLWRIGRIDDPHYGRNSIKAKWVNEYEWWYLRFFNVPEEMQGMQIEVCFDGVDYACDVFVNGKELGSHEGMFTPFSYPITDLVSFEQCPRGRNLLAVRLHPAPRRYSQVAGRKPAWHGDYWASVVPTGIWKPVRLEAYHQAKIEDVYVRPKLLEHESAEVTLDVEIEHGGTVDHPVDLTVEIQGENFESECFSCRQQVVLTAGTNQISIPVAVKNARLWYPWDLGDQPLYTASVALLDESDRVLDAKEALFGIRELKMAKNPGYTEHEVENPWTVMNNGKRHFLRSGTWGGPPDIFFGRATNDKYEELIRLAKEANLNNLRIFGWHPTEIPYFYELCNRAGITVWQDILPIASLSLPKDEAYKQSIFADAICVVKQLRNHPCMAILEGGEEILMTASDPVHNLQFMKELGEAVKPYTELHYIPVSPLSDEIAVELGYKPKESVHANGQFYGEGRKTMESYYPELDFAAVPELAISSCPNVESIRKFIPPGELWPPGPSWGHHWTDFDVLRTFNFEVVGSQATESMEAFVEASQLSQGVIFQFGLEYFRRRKPRTSAICICHYITFAPDMKWGIVDYFQQTKRSYDFVRWAYQPVLVSLEYPKRRWLPDEEFRGRLWVVNDRYQTFSACVAQAIIRNKEQEIVSLESLQVGDVGPDSAQGFVDLNFKVQGKLGEQFFIDLELKDASGEVISENHYLLLIADERVDIPELKRIGAEAIDKRVEFGSSNYLRYFDGFKNAKGEDHFGEVLPVVKEFRTEM</sequence>
<protein>
    <recommendedName>
        <fullName evidence="7">Beta-mannosidase B</fullName>
        <ecNumber evidence="3">3.2.1.25</ecNumber>
    </recommendedName>
    <alternativeName>
        <fullName evidence="8">Mannanase B</fullName>
    </alternativeName>
</protein>
<dbReference type="InterPro" id="IPR041447">
    <property type="entry name" value="Mannosidase_ig"/>
</dbReference>
<dbReference type="InterPro" id="IPR006102">
    <property type="entry name" value="Ig-like_GH2"/>
</dbReference>
<dbReference type="SUPFAM" id="SSF49785">
    <property type="entry name" value="Galactose-binding domain-like"/>
    <property type="match status" value="1"/>
</dbReference>
<evidence type="ECO:0000256" key="5">
    <source>
        <dbReference type="ARBA" id="ARBA00023295"/>
    </source>
</evidence>
<name>D5ENX3_CORAD</name>
<dbReference type="GO" id="GO:0004567">
    <property type="term" value="F:beta-mannosidase activity"/>
    <property type="evidence" value="ECO:0007669"/>
    <property type="project" value="UniProtKB-EC"/>
</dbReference>
<dbReference type="Pfam" id="PF00703">
    <property type="entry name" value="Glyco_hydro_2"/>
    <property type="match status" value="1"/>
</dbReference>
<evidence type="ECO:0000256" key="3">
    <source>
        <dbReference type="ARBA" id="ARBA00012754"/>
    </source>
</evidence>
<dbReference type="InterPro" id="IPR008979">
    <property type="entry name" value="Galactose-bd-like_sf"/>
</dbReference>
<dbReference type="PANTHER" id="PTHR43730">
    <property type="entry name" value="BETA-MANNOSIDASE"/>
    <property type="match status" value="1"/>
</dbReference>
<dbReference type="InterPro" id="IPR013783">
    <property type="entry name" value="Ig-like_fold"/>
</dbReference>
<dbReference type="SUPFAM" id="SSF51445">
    <property type="entry name" value="(Trans)glycosidases"/>
    <property type="match status" value="1"/>
</dbReference>
<dbReference type="Pfam" id="PF22666">
    <property type="entry name" value="Glyco_hydro_2_N2"/>
    <property type="match status" value="1"/>
</dbReference>
<comment type="pathway">
    <text evidence="2">Glycan metabolism; N-glycan degradation.</text>
</comment>
<feature type="domain" description="Mannosidase Ig/CBM-like" evidence="11">
    <location>
        <begin position="690"/>
        <end position="771"/>
    </location>
</feature>
<dbReference type="SUPFAM" id="SSF49303">
    <property type="entry name" value="beta-Galactosidase/glucuronidase domain"/>
    <property type="match status" value="2"/>
</dbReference>
<dbReference type="EC" id="3.2.1.25" evidence="3"/>
<evidence type="ECO:0000259" key="12">
    <source>
        <dbReference type="Pfam" id="PF22666"/>
    </source>
</evidence>
<dbReference type="KEGG" id="caa:Caka_0607"/>
<evidence type="ECO:0000256" key="1">
    <source>
        <dbReference type="ARBA" id="ARBA00000829"/>
    </source>
</evidence>
<dbReference type="CAZy" id="GH2">
    <property type="family name" value="Glycoside Hydrolase Family 2"/>
</dbReference>
<organism evidence="13 14">
    <name type="scientific">Coraliomargarita akajimensis (strain DSM 45221 / IAM 15411 / JCM 23193 / KCTC 12865 / 04OKA010-24)</name>
    <dbReference type="NCBI Taxonomy" id="583355"/>
    <lineage>
        <taxon>Bacteria</taxon>
        <taxon>Pseudomonadati</taxon>
        <taxon>Verrucomicrobiota</taxon>
        <taxon>Opitutia</taxon>
        <taxon>Puniceicoccales</taxon>
        <taxon>Coraliomargaritaceae</taxon>
        <taxon>Coraliomargarita</taxon>
    </lineage>
</organism>
<evidence type="ECO:0000259" key="11">
    <source>
        <dbReference type="Pfam" id="PF17786"/>
    </source>
</evidence>
<evidence type="ECO:0000259" key="10">
    <source>
        <dbReference type="Pfam" id="PF00703"/>
    </source>
</evidence>
<dbReference type="InterPro" id="IPR017853">
    <property type="entry name" value="GH"/>
</dbReference>
<dbReference type="AlphaFoldDB" id="D5ENX3"/>
<feature type="region of interest" description="Disordered" evidence="9">
    <location>
        <begin position="1"/>
        <end position="21"/>
    </location>
</feature>
<dbReference type="InterPro" id="IPR054593">
    <property type="entry name" value="Beta-mannosidase-like_N2"/>
</dbReference>
<keyword evidence="14" id="KW-1185">Reference proteome</keyword>
<dbReference type="PANTHER" id="PTHR43730:SF1">
    <property type="entry name" value="BETA-MANNOSIDASE"/>
    <property type="match status" value="1"/>
</dbReference>
<feature type="compositionally biased region" description="Polar residues" evidence="9">
    <location>
        <begin position="10"/>
        <end position="21"/>
    </location>
</feature>